<dbReference type="AlphaFoldDB" id="A0A813WUD9"/>
<dbReference type="PANTHER" id="PTHR11690:SF248">
    <property type="entry name" value="PICKPOCKET 17, ISOFORM A"/>
    <property type="match status" value="1"/>
</dbReference>
<dbReference type="PROSITE" id="PS01206">
    <property type="entry name" value="ASC"/>
    <property type="match status" value="1"/>
</dbReference>
<dbReference type="Gene3D" id="2.60.470.10">
    <property type="entry name" value="Acid-sensing ion channels like domains"/>
    <property type="match status" value="1"/>
</dbReference>
<evidence type="ECO:0000256" key="1">
    <source>
        <dbReference type="ARBA" id="ARBA00004141"/>
    </source>
</evidence>
<protein>
    <submittedName>
        <fullName evidence="13">Uncharacterized protein</fullName>
    </submittedName>
</protein>
<comment type="caution">
    <text evidence="13">The sequence shown here is derived from an EMBL/GenBank/DDBJ whole genome shotgun (WGS) entry which is preliminary data.</text>
</comment>
<dbReference type="GO" id="GO:0005886">
    <property type="term" value="C:plasma membrane"/>
    <property type="evidence" value="ECO:0007669"/>
    <property type="project" value="TreeGrafter"/>
</dbReference>
<keyword evidence="7 11" id="KW-0406">Ion transport</keyword>
<evidence type="ECO:0000256" key="4">
    <source>
        <dbReference type="ARBA" id="ARBA00022692"/>
    </source>
</evidence>
<evidence type="ECO:0000256" key="5">
    <source>
        <dbReference type="ARBA" id="ARBA00022989"/>
    </source>
</evidence>
<dbReference type="PANTHER" id="PTHR11690">
    <property type="entry name" value="AMILORIDE-SENSITIVE SODIUM CHANNEL-RELATED"/>
    <property type="match status" value="1"/>
</dbReference>
<keyword evidence="4 11" id="KW-0812">Transmembrane</keyword>
<comment type="similarity">
    <text evidence="11">Belongs to the amiloride-sensitive sodium channel (TC 1.A.6) family.</text>
</comment>
<proteinExistence type="inferred from homology"/>
<evidence type="ECO:0000256" key="7">
    <source>
        <dbReference type="ARBA" id="ARBA00023065"/>
    </source>
</evidence>
<dbReference type="Pfam" id="PF00858">
    <property type="entry name" value="ASC"/>
    <property type="match status" value="1"/>
</dbReference>
<evidence type="ECO:0000256" key="11">
    <source>
        <dbReference type="RuleBase" id="RU000679"/>
    </source>
</evidence>
<evidence type="ECO:0000313" key="14">
    <source>
        <dbReference type="Proteomes" id="UP000663879"/>
    </source>
</evidence>
<keyword evidence="8 12" id="KW-0472">Membrane</keyword>
<sequence length="470" mass="54059">MENQSKNLYSSLKSKAFELILSSTSHGFPKIISSSNKTLKYIWSLFTLISTGLCAFLIIENITKYYEYEVTTKIRFIPEYKSTFPTITICNINYFTSNDSISLINSLKKNFNYSKIDQNFEFVSFARVYADVKINNKKILSDSLDKLIISCHFLLEKCNLSEFSYFYNLHYGSCYSFNSRKNNENLITTTKASRNQGLKLLLNISVVKELRSIQPNYGGIIFIHNNSEPSILTVPITVSPKVETNVAIKRSFTKQMPIPHSQCDPDTQDPSKYDSDLFKRVHEMYKSYRSSICFDYCYQKLLISECGCNQVKFESNFSSVYCLSEEENKCLLKQYQKFNSGNYIRDNCIPKCPLECETMSFKKTISFSLYPNDQADLELSKFYNLKEGKYSDDVALVNIYYDELGYTQMVELSTLDFPILLSNLGGIGGLFLGISVLSLIEILELLIEFCFIVKSRFTIKLSKSNMVNVK</sequence>
<dbReference type="Proteomes" id="UP000663879">
    <property type="component" value="Unassembled WGS sequence"/>
</dbReference>
<dbReference type="GO" id="GO:0015280">
    <property type="term" value="F:ligand-gated sodium channel activity"/>
    <property type="evidence" value="ECO:0007669"/>
    <property type="project" value="TreeGrafter"/>
</dbReference>
<evidence type="ECO:0000256" key="9">
    <source>
        <dbReference type="ARBA" id="ARBA00023201"/>
    </source>
</evidence>
<keyword evidence="5 12" id="KW-1133">Transmembrane helix</keyword>
<dbReference type="InterPro" id="IPR020903">
    <property type="entry name" value="ENaC_CS"/>
</dbReference>
<evidence type="ECO:0000313" key="13">
    <source>
        <dbReference type="EMBL" id="CAF0856066.1"/>
    </source>
</evidence>
<keyword evidence="3 11" id="KW-0894">Sodium channel</keyword>
<evidence type="ECO:0000256" key="10">
    <source>
        <dbReference type="ARBA" id="ARBA00023303"/>
    </source>
</evidence>
<accession>A0A813WUD9</accession>
<evidence type="ECO:0000256" key="12">
    <source>
        <dbReference type="SAM" id="Phobius"/>
    </source>
</evidence>
<keyword evidence="6" id="KW-0915">Sodium</keyword>
<organism evidence="13 14">
    <name type="scientific">Brachionus calyciflorus</name>
    <dbReference type="NCBI Taxonomy" id="104777"/>
    <lineage>
        <taxon>Eukaryota</taxon>
        <taxon>Metazoa</taxon>
        <taxon>Spiralia</taxon>
        <taxon>Gnathifera</taxon>
        <taxon>Rotifera</taxon>
        <taxon>Eurotatoria</taxon>
        <taxon>Monogononta</taxon>
        <taxon>Pseudotrocha</taxon>
        <taxon>Ploima</taxon>
        <taxon>Brachionidae</taxon>
        <taxon>Brachionus</taxon>
    </lineage>
</organism>
<evidence type="ECO:0000256" key="2">
    <source>
        <dbReference type="ARBA" id="ARBA00022448"/>
    </source>
</evidence>
<dbReference type="PRINTS" id="PR01078">
    <property type="entry name" value="AMINACHANNEL"/>
</dbReference>
<dbReference type="Gene3D" id="1.10.287.770">
    <property type="entry name" value="YojJ-like"/>
    <property type="match status" value="1"/>
</dbReference>
<dbReference type="EMBL" id="CAJNOC010001336">
    <property type="protein sequence ID" value="CAF0856066.1"/>
    <property type="molecule type" value="Genomic_DNA"/>
</dbReference>
<feature type="transmembrane region" description="Helical" evidence="12">
    <location>
        <begin position="41"/>
        <end position="59"/>
    </location>
</feature>
<dbReference type="InterPro" id="IPR001873">
    <property type="entry name" value="ENaC"/>
</dbReference>
<comment type="subcellular location">
    <subcellularLocation>
        <location evidence="1">Membrane</location>
        <topology evidence="1">Multi-pass membrane protein</topology>
    </subcellularLocation>
</comment>
<evidence type="ECO:0000256" key="3">
    <source>
        <dbReference type="ARBA" id="ARBA00022461"/>
    </source>
</evidence>
<evidence type="ECO:0000256" key="8">
    <source>
        <dbReference type="ARBA" id="ARBA00023136"/>
    </source>
</evidence>
<reference evidence="13" key="1">
    <citation type="submission" date="2021-02" db="EMBL/GenBank/DDBJ databases">
        <authorList>
            <person name="Nowell W R."/>
        </authorList>
    </citation>
    <scope>NUCLEOTIDE SEQUENCE</scope>
    <source>
        <strain evidence="13">Ploen Becks lab</strain>
    </source>
</reference>
<keyword evidence="10 11" id="KW-0407">Ion channel</keyword>
<evidence type="ECO:0000256" key="6">
    <source>
        <dbReference type="ARBA" id="ARBA00023053"/>
    </source>
</evidence>
<gene>
    <name evidence="13" type="ORF">OXX778_LOCUS9200</name>
</gene>
<keyword evidence="14" id="KW-1185">Reference proteome</keyword>
<keyword evidence="2 11" id="KW-0813">Transport</keyword>
<keyword evidence="9 11" id="KW-0739">Sodium transport</keyword>
<dbReference type="OrthoDB" id="6238402at2759"/>
<name>A0A813WUD9_9BILA</name>
<feature type="transmembrane region" description="Helical" evidence="12">
    <location>
        <begin position="430"/>
        <end position="453"/>
    </location>
</feature>